<evidence type="ECO:0000256" key="4">
    <source>
        <dbReference type="RuleBase" id="RU361176"/>
    </source>
</evidence>
<name>A0A0H5DJE3_9RHOB</name>
<dbReference type="Gene3D" id="3.20.20.80">
    <property type="entry name" value="Glycosidases"/>
    <property type="match status" value="1"/>
</dbReference>
<organism evidence="6 7">
    <name type="scientific">Phaeobacter italicus</name>
    <dbReference type="NCBI Taxonomy" id="481446"/>
    <lineage>
        <taxon>Bacteria</taxon>
        <taxon>Pseudomonadati</taxon>
        <taxon>Pseudomonadota</taxon>
        <taxon>Alphaproteobacteria</taxon>
        <taxon>Rhodobacterales</taxon>
        <taxon>Roseobacteraceae</taxon>
        <taxon>Phaeobacter</taxon>
    </lineage>
</organism>
<dbReference type="PROSITE" id="PS51257">
    <property type="entry name" value="PROKAR_LIPOPROTEIN"/>
    <property type="match status" value="1"/>
</dbReference>
<dbReference type="GO" id="GO:0009253">
    <property type="term" value="P:peptidoglycan catabolic process"/>
    <property type="evidence" value="ECO:0007669"/>
    <property type="project" value="InterPro"/>
</dbReference>
<comment type="catalytic activity">
    <reaction evidence="4">
        <text>Hydrolysis of (1-&gt;4)-beta-linkages between N-acetylmuramic acid and N-acetyl-D-glucosamine residues in a peptidoglycan and between N-acetyl-D-glucosamine residues in chitodextrins.</text>
        <dbReference type="EC" id="3.2.1.17"/>
    </reaction>
</comment>
<dbReference type="GO" id="GO:0016998">
    <property type="term" value="P:cell wall macromolecule catabolic process"/>
    <property type="evidence" value="ECO:0007669"/>
    <property type="project" value="InterPro"/>
</dbReference>
<dbReference type="SUPFAM" id="SSF51445">
    <property type="entry name" value="(Trans)glycosidases"/>
    <property type="match status" value="1"/>
</dbReference>
<accession>A0A0H5DJE3</accession>
<keyword evidence="5" id="KW-0732">Signal</keyword>
<evidence type="ECO:0000256" key="3">
    <source>
        <dbReference type="ARBA" id="ARBA00023295"/>
    </source>
</evidence>
<keyword evidence="7" id="KW-1185">Reference proteome</keyword>
<dbReference type="InterPro" id="IPR018077">
    <property type="entry name" value="Glyco_hydro_fam25_subgr"/>
</dbReference>
<proteinExistence type="inferred from homology"/>
<dbReference type="InterPro" id="IPR008270">
    <property type="entry name" value="Glyco_hydro_25_AS"/>
</dbReference>
<keyword evidence="3 4" id="KW-0326">Glycosidase</keyword>
<dbReference type="PANTHER" id="PTHR34135:SF2">
    <property type="entry name" value="LYSOZYME"/>
    <property type="match status" value="1"/>
</dbReference>
<evidence type="ECO:0000313" key="7">
    <source>
        <dbReference type="Proteomes" id="UP000043764"/>
    </source>
</evidence>
<reference evidence="7" key="1">
    <citation type="submission" date="2015-05" db="EMBL/GenBank/DDBJ databases">
        <authorList>
            <person name="Rodrigo-Torres Lidia"/>
            <person name="Arahal R.David."/>
        </authorList>
    </citation>
    <scope>NUCLEOTIDE SEQUENCE [LARGE SCALE GENOMIC DNA]</scope>
    <source>
        <strain evidence="7">CECT 7321</strain>
    </source>
</reference>
<dbReference type="PROSITE" id="PS00953">
    <property type="entry name" value="GLYCOSYL_HYDROL_F25_1"/>
    <property type="match status" value="1"/>
</dbReference>
<dbReference type="AlphaFoldDB" id="A0A0H5DJE3"/>
<sequence>MRIGKAVQGIGLVALLLAMACAPRVSAPPPTPPIGVPVQPGATEAALEAAKARLITNPKFADSDPHSWEGRTPWSYPIHGIDVSRWQGDIDWQRARRSGVSFAYIKATEGGDLLDPKFRDHWQAARRAGVKRGAYHYFYFCRPAAEQARWFIRHVPRDRAALPHVLDMEWTPHSRTCTKRPTGAKVRAEAKRFLDLLEAHYGRRPVLYTTVDFYRDTGIGRLPGTEFWLRSVADHPHITYPGALWRFWQYTGTGRVPGIEGNVDLNVFGGGPERWLRWSGQI</sequence>
<keyword evidence="2 4" id="KW-0378">Hydrolase</keyword>
<dbReference type="PANTHER" id="PTHR34135">
    <property type="entry name" value="LYSOZYME"/>
    <property type="match status" value="1"/>
</dbReference>
<dbReference type="InterPro" id="IPR002053">
    <property type="entry name" value="Glyco_hydro_25"/>
</dbReference>
<comment type="similarity">
    <text evidence="1 4">Belongs to the glycosyl hydrolase 25 family.</text>
</comment>
<evidence type="ECO:0000256" key="1">
    <source>
        <dbReference type="ARBA" id="ARBA00010646"/>
    </source>
</evidence>
<dbReference type="GO" id="GO:0003796">
    <property type="term" value="F:lysozyme activity"/>
    <property type="evidence" value="ECO:0007669"/>
    <property type="project" value="UniProtKB-EC"/>
</dbReference>
<dbReference type="PROSITE" id="PS51904">
    <property type="entry name" value="GLYCOSYL_HYDROL_F25_2"/>
    <property type="match status" value="1"/>
</dbReference>
<evidence type="ECO:0000313" key="6">
    <source>
        <dbReference type="EMBL" id="CRL12920.1"/>
    </source>
</evidence>
<gene>
    <name evidence="6" type="primary">acm</name>
    <name evidence="6" type="ORF">NIT7321_03803</name>
</gene>
<feature type="chain" id="PRO_5005218392" description="Lysozyme" evidence="5">
    <location>
        <begin position="28"/>
        <end position="282"/>
    </location>
</feature>
<protein>
    <recommendedName>
        <fullName evidence="4">Lysozyme</fullName>
        <ecNumber evidence="4">3.2.1.17</ecNumber>
    </recommendedName>
</protein>
<dbReference type="EC" id="3.2.1.17" evidence="4"/>
<dbReference type="InterPro" id="IPR017853">
    <property type="entry name" value="GH"/>
</dbReference>
<dbReference type="RefSeq" id="WP_050674409.1">
    <property type="nucleotide sequence ID" value="NZ_CVRL01000046.1"/>
</dbReference>
<dbReference type="Pfam" id="PF01183">
    <property type="entry name" value="Glyco_hydro_25"/>
    <property type="match status" value="1"/>
</dbReference>
<dbReference type="GO" id="GO:0016052">
    <property type="term" value="P:carbohydrate catabolic process"/>
    <property type="evidence" value="ECO:0007669"/>
    <property type="project" value="TreeGrafter"/>
</dbReference>
<evidence type="ECO:0000256" key="5">
    <source>
        <dbReference type="SAM" id="SignalP"/>
    </source>
</evidence>
<dbReference type="SMART" id="SM00641">
    <property type="entry name" value="Glyco_25"/>
    <property type="match status" value="1"/>
</dbReference>
<dbReference type="Proteomes" id="UP000043764">
    <property type="component" value="Unassembled WGS sequence"/>
</dbReference>
<dbReference type="STRING" id="481446.NIT7645_02147"/>
<evidence type="ECO:0000256" key="2">
    <source>
        <dbReference type="ARBA" id="ARBA00022801"/>
    </source>
</evidence>
<dbReference type="CDD" id="cd06413">
    <property type="entry name" value="GH25_muramidase_1"/>
    <property type="match status" value="1"/>
</dbReference>
<dbReference type="EMBL" id="CVRL01000046">
    <property type="protein sequence ID" value="CRL12920.1"/>
    <property type="molecule type" value="Genomic_DNA"/>
</dbReference>
<feature type="signal peptide" evidence="5">
    <location>
        <begin position="1"/>
        <end position="27"/>
    </location>
</feature>